<gene>
    <name evidence="2" type="ORF">P5G59_14970</name>
</gene>
<proteinExistence type="predicted"/>
<protein>
    <recommendedName>
        <fullName evidence="4">Tail assembly chaperone</fullName>
    </recommendedName>
</protein>
<keyword evidence="3" id="KW-1185">Reference proteome</keyword>
<dbReference type="EMBL" id="JAROCB010000004">
    <property type="protein sequence ID" value="MDN4598453.1"/>
    <property type="molecule type" value="Genomic_DNA"/>
</dbReference>
<evidence type="ECO:0000313" key="3">
    <source>
        <dbReference type="Proteomes" id="UP001174210"/>
    </source>
</evidence>
<name>A0ABT8J0P3_9MICO</name>
<comment type="caution">
    <text evidence="2">The sequence shown here is derived from an EMBL/GenBank/DDBJ whole genome shotgun (WGS) entry which is preliminary data.</text>
</comment>
<reference evidence="2" key="1">
    <citation type="submission" date="2023-03" db="EMBL/GenBank/DDBJ databases">
        <title>MT1 and MT2 Draft Genomes of Novel Species.</title>
        <authorList>
            <person name="Venkateswaran K."/>
        </authorList>
    </citation>
    <scope>NUCLEOTIDE SEQUENCE</scope>
    <source>
        <strain evidence="2">F6_8S_P_1A</strain>
    </source>
</reference>
<evidence type="ECO:0008006" key="4">
    <source>
        <dbReference type="Google" id="ProtNLM"/>
    </source>
</evidence>
<accession>A0ABT8J0P3</accession>
<evidence type="ECO:0000256" key="1">
    <source>
        <dbReference type="SAM" id="MobiDB-lite"/>
    </source>
</evidence>
<feature type="region of interest" description="Disordered" evidence="1">
    <location>
        <begin position="147"/>
        <end position="193"/>
    </location>
</feature>
<feature type="compositionally biased region" description="Low complexity" evidence="1">
    <location>
        <begin position="151"/>
        <end position="170"/>
    </location>
</feature>
<organism evidence="2 3">
    <name type="scientific">Leifsonia virtsii</name>
    <dbReference type="NCBI Taxonomy" id="3035915"/>
    <lineage>
        <taxon>Bacteria</taxon>
        <taxon>Bacillati</taxon>
        <taxon>Actinomycetota</taxon>
        <taxon>Actinomycetes</taxon>
        <taxon>Micrococcales</taxon>
        <taxon>Microbacteriaceae</taxon>
        <taxon>Leifsonia</taxon>
    </lineage>
</organism>
<dbReference type="Proteomes" id="UP001174210">
    <property type="component" value="Unassembled WGS sequence"/>
</dbReference>
<dbReference type="RefSeq" id="WP_301219797.1">
    <property type="nucleotide sequence ID" value="NZ_JAROCB010000004.1"/>
</dbReference>
<sequence>MASFTQQGRDLHITIDGVDDPFVIRPVPGRRGQELTEYFLRIAAQQPLDGLPDAPPDMATVLNWAVNGVDENGDWITDGENSRRVFNQLTLSEGEDVLLPAFYWSSVLGIKGVQEYFAAGGGMAGGVKALGSLTMTLGISPLVTSQSSVLATPTPSQADTTTTSSPPDGSALERLPRWKRSVGQNGKKPRRRA</sequence>
<evidence type="ECO:0000313" key="2">
    <source>
        <dbReference type="EMBL" id="MDN4598453.1"/>
    </source>
</evidence>